<reference evidence="2 3" key="1">
    <citation type="submission" date="2015-03" db="EMBL/GenBank/DDBJ databases">
        <title>Genome Sequence of Kiloniella spongiae MEBiC09566, isolated from a marine sponge.</title>
        <authorList>
            <person name="Shao Z."/>
            <person name="Wang L."/>
            <person name="Li X."/>
        </authorList>
    </citation>
    <scope>NUCLEOTIDE SEQUENCE [LARGE SCALE GENOMIC DNA]</scope>
    <source>
        <strain evidence="2 3">MEBiC09566</strain>
    </source>
</reference>
<gene>
    <name evidence="2" type="ORF">WH96_08365</name>
</gene>
<dbReference type="Pfam" id="PF12697">
    <property type="entry name" value="Abhydrolase_6"/>
    <property type="match status" value="1"/>
</dbReference>
<dbReference type="SUPFAM" id="SSF53474">
    <property type="entry name" value="alpha/beta-Hydrolases"/>
    <property type="match status" value="1"/>
</dbReference>
<dbReference type="STRING" id="1489064.WH96_08365"/>
<dbReference type="Gene3D" id="3.40.50.1820">
    <property type="entry name" value="alpha/beta hydrolase"/>
    <property type="match status" value="1"/>
</dbReference>
<proteinExistence type="predicted"/>
<dbReference type="EMBL" id="LAQL01000005">
    <property type="protein sequence ID" value="KLN61164.1"/>
    <property type="molecule type" value="Genomic_DNA"/>
</dbReference>
<evidence type="ECO:0000313" key="3">
    <source>
        <dbReference type="Proteomes" id="UP000035444"/>
    </source>
</evidence>
<dbReference type="RefSeq" id="WP_047763713.1">
    <property type="nucleotide sequence ID" value="NZ_LAQL01000005.1"/>
</dbReference>
<keyword evidence="3" id="KW-1185">Reference proteome</keyword>
<dbReference type="InterPro" id="IPR029058">
    <property type="entry name" value="AB_hydrolase_fold"/>
</dbReference>
<dbReference type="InterPro" id="IPR000073">
    <property type="entry name" value="AB_hydrolase_1"/>
</dbReference>
<accession>A0A0H2MF39</accession>
<sequence>MRIVLVHGWGYGPTIWQSVVELLGADIACNLVDLGFSGTEHIPAGHYDIVVGHSMGCQWLLSQNDITWEKSVFINGFTRFSACDDFPEGVHPRVIERMLRKLPKAPQDVLKSFHQLCDPDGKADYPTIGTPDLYKLTWGLNFLRDQDQRLNFAEESSYILADKDDQVVTEAMTVKLFKGNSEWTEGKGHLLPLTDPEACHSIIKRAIADL</sequence>
<dbReference type="OrthoDB" id="7165362at2"/>
<comment type="caution">
    <text evidence="2">The sequence shown here is derived from an EMBL/GenBank/DDBJ whole genome shotgun (WGS) entry which is preliminary data.</text>
</comment>
<evidence type="ECO:0000259" key="1">
    <source>
        <dbReference type="Pfam" id="PF12697"/>
    </source>
</evidence>
<evidence type="ECO:0000313" key="2">
    <source>
        <dbReference type="EMBL" id="KLN61164.1"/>
    </source>
</evidence>
<dbReference type="AlphaFoldDB" id="A0A0H2MF39"/>
<name>A0A0H2MF39_9PROT</name>
<feature type="domain" description="AB hydrolase-1" evidence="1">
    <location>
        <begin position="3"/>
        <end position="199"/>
    </location>
</feature>
<protein>
    <recommendedName>
        <fullName evidence="1">AB hydrolase-1 domain-containing protein</fullName>
    </recommendedName>
</protein>
<organism evidence="2 3">
    <name type="scientific">Kiloniella spongiae</name>
    <dbReference type="NCBI Taxonomy" id="1489064"/>
    <lineage>
        <taxon>Bacteria</taxon>
        <taxon>Pseudomonadati</taxon>
        <taxon>Pseudomonadota</taxon>
        <taxon>Alphaproteobacteria</taxon>
        <taxon>Rhodospirillales</taxon>
        <taxon>Kiloniellaceae</taxon>
        <taxon>Kiloniella</taxon>
    </lineage>
</organism>
<dbReference type="Proteomes" id="UP000035444">
    <property type="component" value="Unassembled WGS sequence"/>
</dbReference>